<name>X1TGH4_9ZZZZ</name>
<dbReference type="AlphaFoldDB" id="X1TGH4"/>
<reference evidence="1" key="1">
    <citation type="journal article" date="2014" name="Front. Microbiol.">
        <title>High frequency of phylogenetically diverse reductive dehalogenase-homologous genes in deep subseafloor sedimentary metagenomes.</title>
        <authorList>
            <person name="Kawai M."/>
            <person name="Futagami T."/>
            <person name="Toyoda A."/>
            <person name="Takaki Y."/>
            <person name="Nishi S."/>
            <person name="Hori S."/>
            <person name="Arai W."/>
            <person name="Tsubouchi T."/>
            <person name="Morono Y."/>
            <person name="Uchiyama I."/>
            <person name="Ito T."/>
            <person name="Fujiyama A."/>
            <person name="Inagaki F."/>
            <person name="Takami H."/>
        </authorList>
    </citation>
    <scope>NUCLEOTIDE SEQUENCE</scope>
    <source>
        <strain evidence="1">Expedition CK06-06</strain>
    </source>
</reference>
<feature type="non-terminal residue" evidence="1">
    <location>
        <position position="1"/>
    </location>
</feature>
<evidence type="ECO:0000313" key="1">
    <source>
        <dbReference type="EMBL" id="GAI86685.1"/>
    </source>
</evidence>
<accession>X1TGH4</accession>
<dbReference type="EMBL" id="BARW01007324">
    <property type="protein sequence ID" value="GAI86685.1"/>
    <property type="molecule type" value="Genomic_DNA"/>
</dbReference>
<sequence length="122" mass="14554">HIPMWDFDNVALDRVKEALRRIQTRFFLSNILILRSSEPDNYIAYCFTARDWREVVAIIAETELVDWNFFKYGVYRERFTLRVSPKRVEKPKLVATLEGYELANCSPEDLNSWVRYETLKGE</sequence>
<organism evidence="1">
    <name type="scientific">marine sediment metagenome</name>
    <dbReference type="NCBI Taxonomy" id="412755"/>
    <lineage>
        <taxon>unclassified sequences</taxon>
        <taxon>metagenomes</taxon>
        <taxon>ecological metagenomes</taxon>
    </lineage>
</organism>
<protein>
    <submittedName>
        <fullName evidence="1">Uncharacterized protein</fullName>
    </submittedName>
</protein>
<proteinExistence type="predicted"/>
<comment type="caution">
    <text evidence="1">The sequence shown here is derived from an EMBL/GenBank/DDBJ whole genome shotgun (WGS) entry which is preliminary data.</text>
</comment>
<gene>
    <name evidence="1" type="ORF">S12H4_15273</name>
</gene>